<dbReference type="Proteomes" id="UP001610446">
    <property type="component" value="Unassembled WGS sequence"/>
</dbReference>
<accession>A0ABR4J8A8</accession>
<dbReference type="Gene3D" id="2.60.120.260">
    <property type="entry name" value="Galactose-binding domain-like"/>
    <property type="match status" value="1"/>
</dbReference>
<dbReference type="EMBL" id="JBFXLU010000181">
    <property type="protein sequence ID" value="KAL2836298.1"/>
    <property type="molecule type" value="Genomic_DNA"/>
</dbReference>
<evidence type="ECO:0000313" key="2">
    <source>
        <dbReference type="Proteomes" id="UP001610446"/>
    </source>
</evidence>
<evidence type="ECO:0008006" key="3">
    <source>
        <dbReference type="Google" id="ProtNLM"/>
    </source>
</evidence>
<organism evidence="1 2">
    <name type="scientific">Aspergillus pseudoustus</name>
    <dbReference type="NCBI Taxonomy" id="1810923"/>
    <lineage>
        <taxon>Eukaryota</taxon>
        <taxon>Fungi</taxon>
        <taxon>Dikarya</taxon>
        <taxon>Ascomycota</taxon>
        <taxon>Pezizomycotina</taxon>
        <taxon>Eurotiomycetes</taxon>
        <taxon>Eurotiomycetidae</taxon>
        <taxon>Eurotiales</taxon>
        <taxon>Aspergillaceae</taxon>
        <taxon>Aspergillus</taxon>
        <taxon>Aspergillus subgen. Nidulantes</taxon>
    </lineage>
</organism>
<sequence>MAAQAVDTTWMWHPLFKEERTVTAGLFVHFRRTMDIQGALPASLKIYITADTRYKLYVNRQLVRFGPVKGDSTLWFYDEVNLAPYLVRGVNYIGIQVLRFFYATPYASSFPRLPSGGVRITPVDPGDLCASELQSSQLWETAIDPTTVLRVDEPEDDFLHIYEKSVPATSEEWKWVPATVFEFQSSTGLTTPWKLSRRMIPDMRRESVNFKALHNIDSCLPRERWEETLLIPSSRNVVTGLQLPAESSHSIDLEAPNHVTAFLGLRFARPSNSGGRITLTYAEAYEDPPMLVPYLRCKGNRLDITKSIYGRQDIFDFQGTQGVGHLRYYADEDTEEVILPFHFRTFRFIRMHIQAGQSDLILKEVRIETVNYPLDVVGNIAVHPRKREAERLWETSVRTLINCMHDCYEDCPFYEQLQYAMDTRSSMLFTY</sequence>
<protein>
    <recommendedName>
        <fullName evidence="3">Alpha-L-rhamnosidase six-hairpin glycosidase domain-containing protein</fullName>
    </recommendedName>
</protein>
<evidence type="ECO:0000313" key="1">
    <source>
        <dbReference type="EMBL" id="KAL2836298.1"/>
    </source>
</evidence>
<keyword evidence="2" id="KW-1185">Reference proteome</keyword>
<reference evidence="1 2" key="1">
    <citation type="submission" date="2024-07" db="EMBL/GenBank/DDBJ databases">
        <title>Section-level genome sequencing and comparative genomics of Aspergillus sections Usti and Cavernicolus.</title>
        <authorList>
            <consortium name="Lawrence Berkeley National Laboratory"/>
            <person name="Nybo J.L."/>
            <person name="Vesth T.C."/>
            <person name="Theobald S."/>
            <person name="Frisvad J.C."/>
            <person name="Larsen T.O."/>
            <person name="Kjaerboelling I."/>
            <person name="Rothschild-Mancinelli K."/>
            <person name="Lyhne E.K."/>
            <person name="Kogle M.E."/>
            <person name="Barry K."/>
            <person name="Clum A."/>
            <person name="Na H."/>
            <person name="Ledsgaard L."/>
            <person name="Lin J."/>
            <person name="Lipzen A."/>
            <person name="Kuo A."/>
            <person name="Riley R."/>
            <person name="Mondo S."/>
            <person name="Labutti K."/>
            <person name="Haridas S."/>
            <person name="Pangalinan J."/>
            <person name="Salamov A.A."/>
            <person name="Simmons B.A."/>
            <person name="Magnuson J.K."/>
            <person name="Chen J."/>
            <person name="Drula E."/>
            <person name="Henrissat B."/>
            <person name="Wiebenga A."/>
            <person name="Lubbers R.J."/>
            <person name="Gomes A.C."/>
            <person name="Makela M.R."/>
            <person name="Stajich J."/>
            <person name="Grigoriev I.V."/>
            <person name="Mortensen U.H."/>
            <person name="De Vries R.P."/>
            <person name="Baker S.E."/>
            <person name="Andersen M.R."/>
        </authorList>
    </citation>
    <scope>NUCLEOTIDE SEQUENCE [LARGE SCALE GENOMIC DNA]</scope>
    <source>
        <strain evidence="1 2">CBS 123904</strain>
    </source>
</reference>
<proteinExistence type="predicted"/>
<dbReference type="Gene3D" id="1.50.10.10">
    <property type="match status" value="1"/>
</dbReference>
<gene>
    <name evidence="1" type="ORF">BJY01DRAFT_252029</name>
</gene>
<dbReference type="PANTHER" id="PTHR34987">
    <property type="entry name" value="C, PUTATIVE (AFU_ORTHOLOGUE AFUA_3G02880)-RELATED"/>
    <property type="match status" value="1"/>
</dbReference>
<comment type="caution">
    <text evidence="1">The sequence shown here is derived from an EMBL/GenBank/DDBJ whole genome shotgun (WGS) entry which is preliminary data.</text>
</comment>
<name>A0ABR4J8A8_9EURO</name>
<dbReference type="InterPro" id="IPR012341">
    <property type="entry name" value="6hp_glycosidase-like_sf"/>
</dbReference>
<dbReference type="PANTHER" id="PTHR34987:SF2">
    <property type="entry name" value="B, PUTATIVE (AFU_ORTHOLOGUE AFUA_7G05040)-RELATED"/>
    <property type="match status" value="1"/>
</dbReference>